<keyword evidence="3" id="KW-0732">Signal</keyword>
<dbReference type="EMBL" id="CP111024">
    <property type="protein sequence ID" value="WAR23216.1"/>
    <property type="molecule type" value="Genomic_DNA"/>
</dbReference>
<dbReference type="PRINTS" id="PR00007">
    <property type="entry name" value="COMPLEMNTC1Q"/>
</dbReference>
<dbReference type="InterPro" id="IPR001073">
    <property type="entry name" value="C1q_dom"/>
</dbReference>
<dbReference type="SUPFAM" id="SSF49842">
    <property type="entry name" value="TNF-like"/>
    <property type="match status" value="2"/>
</dbReference>
<proteinExistence type="predicted"/>
<evidence type="ECO:0000256" key="1">
    <source>
        <dbReference type="ARBA" id="ARBA00004613"/>
    </source>
</evidence>
<evidence type="ECO:0000256" key="4">
    <source>
        <dbReference type="SAM" id="MobiDB-lite"/>
    </source>
</evidence>
<feature type="region of interest" description="Disordered" evidence="4">
    <location>
        <begin position="1"/>
        <end position="38"/>
    </location>
</feature>
<dbReference type="PANTHER" id="PTHR22923:SF116">
    <property type="entry name" value="C1Q DOMAIN-CONTAINING PROTEIN"/>
    <property type="match status" value="1"/>
</dbReference>
<sequence>KDNQKNANTELETNNEWLQKKTETDTGGDENKEDTSGIAHKHKHVTLGDSISRNRRHAYTRAIAFFATATNNSEHLGNGQTIIFDNDITNVGSAYNNHQGVFIAPIDGIYVFSATLSSFPNTADHLKWVKNGQILCYLYVHSSGYDTSGSTIVVELNTGDDISIQNIDPDIKIHGGQYTFFSGFLLKETETEIAFLFNCGVDAREIEDAIIANLIERLDAKDAIIEELVGRVERLEKTNMKQAEINVDLERRLQQLTISTQQKDSQKNTITESDKQNDSLQAQNETDRGGDDNMEYTSGIVHKHKRVSIDDPYISRYRRHANTRAIAFFATLTNDSEHLGAGENINFDNAITNVGSAYHQGVFIAPINGIYVFSATLFSYPNTADRLKWMKNGQMLCQLYVHNSGYDTSGSTIVVELNTGDDISIQNIDADTKILGHHYTFFSGFLLKETEAGSVIG</sequence>
<dbReference type="PANTHER" id="PTHR22923">
    <property type="entry name" value="CEREBELLIN-RELATED"/>
    <property type="match status" value="1"/>
</dbReference>
<dbReference type="InterPro" id="IPR008983">
    <property type="entry name" value="Tumour_necrosis_fac-like_dom"/>
</dbReference>
<evidence type="ECO:0000313" key="7">
    <source>
        <dbReference type="Proteomes" id="UP001164746"/>
    </source>
</evidence>
<feature type="compositionally biased region" description="Polar residues" evidence="4">
    <location>
        <begin position="1"/>
        <end position="17"/>
    </location>
</feature>
<organism evidence="6 7">
    <name type="scientific">Mya arenaria</name>
    <name type="common">Soft-shell clam</name>
    <dbReference type="NCBI Taxonomy" id="6604"/>
    <lineage>
        <taxon>Eukaryota</taxon>
        <taxon>Metazoa</taxon>
        <taxon>Spiralia</taxon>
        <taxon>Lophotrochozoa</taxon>
        <taxon>Mollusca</taxon>
        <taxon>Bivalvia</taxon>
        <taxon>Autobranchia</taxon>
        <taxon>Heteroconchia</taxon>
        <taxon>Euheterodonta</taxon>
        <taxon>Imparidentia</taxon>
        <taxon>Neoheterodontei</taxon>
        <taxon>Myida</taxon>
        <taxon>Myoidea</taxon>
        <taxon>Myidae</taxon>
        <taxon>Mya</taxon>
    </lineage>
</organism>
<dbReference type="SMART" id="SM00110">
    <property type="entry name" value="C1Q"/>
    <property type="match status" value="2"/>
</dbReference>
<feature type="compositionally biased region" description="Basic and acidic residues" evidence="4">
    <location>
        <begin position="18"/>
        <end position="35"/>
    </location>
</feature>
<dbReference type="PROSITE" id="PS50871">
    <property type="entry name" value="C1Q"/>
    <property type="match status" value="2"/>
</dbReference>
<dbReference type="Proteomes" id="UP001164746">
    <property type="component" value="Chromosome 13"/>
</dbReference>
<dbReference type="Pfam" id="PF00386">
    <property type="entry name" value="C1q"/>
    <property type="match status" value="2"/>
</dbReference>
<evidence type="ECO:0000256" key="2">
    <source>
        <dbReference type="ARBA" id="ARBA00022525"/>
    </source>
</evidence>
<gene>
    <name evidence="6" type="ORF">MAR_036885</name>
</gene>
<evidence type="ECO:0000259" key="5">
    <source>
        <dbReference type="PROSITE" id="PS50871"/>
    </source>
</evidence>
<evidence type="ECO:0000313" key="6">
    <source>
        <dbReference type="EMBL" id="WAR23216.1"/>
    </source>
</evidence>
<keyword evidence="2" id="KW-0964">Secreted</keyword>
<protein>
    <submittedName>
        <fullName evidence="6">C1QL4-like protein</fullName>
    </submittedName>
</protein>
<reference evidence="6" key="1">
    <citation type="submission" date="2022-11" db="EMBL/GenBank/DDBJ databases">
        <title>Centuries of genome instability and evolution in soft-shell clam transmissible cancer (bioRxiv).</title>
        <authorList>
            <person name="Hart S.F.M."/>
            <person name="Yonemitsu M.A."/>
            <person name="Giersch R.M."/>
            <person name="Beal B.F."/>
            <person name="Arriagada G."/>
            <person name="Davis B.W."/>
            <person name="Ostrander E.A."/>
            <person name="Goff S.P."/>
            <person name="Metzger M.J."/>
        </authorList>
    </citation>
    <scope>NUCLEOTIDE SEQUENCE</scope>
    <source>
        <strain evidence="6">MELC-2E11</strain>
        <tissue evidence="6">Siphon/mantle</tissue>
    </source>
</reference>
<accession>A0ABY7FVK3</accession>
<dbReference type="Gene3D" id="2.60.120.40">
    <property type="match status" value="2"/>
</dbReference>
<feature type="domain" description="C1q" evidence="5">
    <location>
        <begin position="321"/>
        <end position="453"/>
    </location>
</feature>
<evidence type="ECO:0000256" key="3">
    <source>
        <dbReference type="ARBA" id="ARBA00022729"/>
    </source>
</evidence>
<feature type="domain" description="C1q" evidence="5">
    <location>
        <begin position="58"/>
        <end position="192"/>
    </location>
</feature>
<name>A0ABY7FVK3_MYAAR</name>
<feature type="region of interest" description="Disordered" evidence="4">
    <location>
        <begin position="258"/>
        <end position="297"/>
    </location>
</feature>
<dbReference type="InterPro" id="IPR050822">
    <property type="entry name" value="Cerebellin_Synaptic_Org"/>
</dbReference>
<feature type="compositionally biased region" description="Polar residues" evidence="4">
    <location>
        <begin position="258"/>
        <end position="271"/>
    </location>
</feature>
<comment type="subcellular location">
    <subcellularLocation>
        <location evidence="1">Secreted</location>
    </subcellularLocation>
</comment>
<keyword evidence="7" id="KW-1185">Reference proteome</keyword>
<feature type="non-terminal residue" evidence="6">
    <location>
        <position position="1"/>
    </location>
</feature>